<organism evidence="2 3">
    <name type="scientific">Exidia glandulosa HHB12029</name>
    <dbReference type="NCBI Taxonomy" id="1314781"/>
    <lineage>
        <taxon>Eukaryota</taxon>
        <taxon>Fungi</taxon>
        <taxon>Dikarya</taxon>
        <taxon>Basidiomycota</taxon>
        <taxon>Agaricomycotina</taxon>
        <taxon>Agaricomycetes</taxon>
        <taxon>Auriculariales</taxon>
        <taxon>Exidiaceae</taxon>
        <taxon>Exidia</taxon>
    </lineage>
</organism>
<dbReference type="Gene3D" id="1.20.1280.50">
    <property type="match status" value="1"/>
</dbReference>
<dbReference type="InterPro" id="IPR036047">
    <property type="entry name" value="F-box-like_dom_sf"/>
</dbReference>
<dbReference type="EMBL" id="KV426061">
    <property type="protein sequence ID" value="KZV89873.1"/>
    <property type="molecule type" value="Genomic_DNA"/>
</dbReference>
<reference evidence="2 3" key="1">
    <citation type="journal article" date="2016" name="Mol. Biol. Evol.">
        <title>Comparative Genomics of Early-Diverging Mushroom-Forming Fungi Provides Insights into the Origins of Lignocellulose Decay Capabilities.</title>
        <authorList>
            <person name="Nagy L.G."/>
            <person name="Riley R."/>
            <person name="Tritt A."/>
            <person name="Adam C."/>
            <person name="Daum C."/>
            <person name="Floudas D."/>
            <person name="Sun H."/>
            <person name="Yadav J.S."/>
            <person name="Pangilinan J."/>
            <person name="Larsson K.H."/>
            <person name="Matsuura K."/>
            <person name="Barry K."/>
            <person name="Labutti K."/>
            <person name="Kuo R."/>
            <person name="Ohm R.A."/>
            <person name="Bhattacharya S.S."/>
            <person name="Shirouzu T."/>
            <person name="Yoshinaga Y."/>
            <person name="Martin F.M."/>
            <person name="Grigoriev I.V."/>
            <person name="Hibbett D.S."/>
        </authorList>
    </citation>
    <scope>NUCLEOTIDE SEQUENCE [LARGE SCALE GENOMIC DNA]</scope>
    <source>
        <strain evidence="2 3">HHB12029</strain>
    </source>
</reference>
<dbReference type="SUPFAM" id="SSF52047">
    <property type="entry name" value="RNI-like"/>
    <property type="match status" value="1"/>
</dbReference>
<dbReference type="InParanoid" id="A0A165G249"/>
<evidence type="ECO:0000259" key="1">
    <source>
        <dbReference type="Pfam" id="PF12937"/>
    </source>
</evidence>
<dbReference type="Pfam" id="PF12937">
    <property type="entry name" value="F-box-like"/>
    <property type="match status" value="1"/>
</dbReference>
<dbReference type="STRING" id="1314781.A0A165G249"/>
<name>A0A165G249_EXIGL</name>
<accession>A0A165G249</accession>
<dbReference type="Gene3D" id="3.80.10.10">
    <property type="entry name" value="Ribonuclease Inhibitor"/>
    <property type="match status" value="1"/>
</dbReference>
<sequence>MALVDSTRKQADKHRQMLLFRERQGLVSVVNLTLQCVLDRTTGDIDPEPILLEIADVVQDTLEEIRGRIPRTVLTPVSPVDVDVKVPISVPHAPSAAERVPNNVLAEILRYIAAHRPGKGSSLKSLVDASHVCHRWRAVALANSFLWTSVVLPSLGEMRAISTLLSRSGSQPLCVKVSLLAASPDLRDLVLSVLAEHMGHIKKLTLFHDSNFGPWPERQLLESRAPILEELVLESAQDIVLPLQLFGGQPPPKLRRLTVNAVGRLPYACPGLSNLQGLVILNPVDCFSVDQVKDFLRLCPRLGHLSVLNKLLGAPKGVAHADNELRGLRQLDLREGTGTTYILMPPTLRMFNFVDIPIIHMRNSSASTTAFIAKELSGLKYLFFLRSSGRQGLIILRDGRDCERIYSQLIDSGIDLQLKRVLSMASQLVDLALWEYITADDLSALFAGPMPVLRTLTIFVRDEDDILIQIPAQGLRIFEAAKRTRAELHCPALETLCFTSQAPLPEPDVISPATRCPALSATAIQAFVQGSIVYGKGGSRLPMLIMDSVRFAERFAGPEVESLRKNFSGIVMQ</sequence>
<dbReference type="OrthoDB" id="3252356at2759"/>
<dbReference type="InterPro" id="IPR001810">
    <property type="entry name" value="F-box_dom"/>
</dbReference>
<dbReference type="Proteomes" id="UP000077266">
    <property type="component" value="Unassembled WGS sequence"/>
</dbReference>
<keyword evidence="3" id="KW-1185">Reference proteome</keyword>
<evidence type="ECO:0000313" key="3">
    <source>
        <dbReference type="Proteomes" id="UP000077266"/>
    </source>
</evidence>
<protein>
    <recommendedName>
        <fullName evidence="1">F-box domain-containing protein</fullName>
    </recommendedName>
</protein>
<dbReference type="AlphaFoldDB" id="A0A165G249"/>
<gene>
    <name evidence="2" type="ORF">EXIGLDRAFT_838196</name>
</gene>
<feature type="domain" description="F-box" evidence="1">
    <location>
        <begin position="99"/>
        <end position="152"/>
    </location>
</feature>
<evidence type="ECO:0000313" key="2">
    <source>
        <dbReference type="EMBL" id="KZV89873.1"/>
    </source>
</evidence>
<dbReference type="InterPro" id="IPR032675">
    <property type="entry name" value="LRR_dom_sf"/>
</dbReference>
<dbReference type="SUPFAM" id="SSF81383">
    <property type="entry name" value="F-box domain"/>
    <property type="match status" value="1"/>
</dbReference>
<proteinExistence type="predicted"/>